<gene>
    <name evidence="3" type="ORF">ACGLYG10_0677</name>
</gene>
<keyword evidence="2" id="KW-0862">Zinc</keyword>
<feature type="binding site" evidence="2">
    <location>
        <position position="133"/>
    </location>
    <ligand>
        <name>Zn(2+)</name>
        <dbReference type="ChEBI" id="CHEBI:29105"/>
        <label>2</label>
    </ligand>
</feature>
<feature type="binding site" evidence="2">
    <location>
        <position position="206"/>
    </location>
    <ligand>
        <name>Zn(2+)</name>
        <dbReference type="ChEBI" id="CHEBI:29105"/>
        <label>1</label>
        <note>catalytic</note>
    </ligand>
</feature>
<dbReference type="NCBIfam" id="TIGR00167">
    <property type="entry name" value="cbbA"/>
    <property type="match status" value="1"/>
</dbReference>
<dbReference type="GO" id="GO:0009025">
    <property type="term" value="F:tagatose-bisphosphate aldolase activity"/>
    <property type="evidence" value="ECO:0007669"/>
    <property type="project" value="TreeGrafter"/>
</dbReference>
<proteinExistence type="predicted"/>
<feature type="active site" description="Proton donor" evidence="1">
    <location>
        <position position="81"/>
    </location>
</feature>
<dbReference type="PANTHER" id="PTHR30304:SF0">
    <property type="entry name" value="D-TAGATOSE-1,6-BISPHOSPHATE ALDOLASE SUBUNIT GATY-RELATED"/>
    <property type="match status" value="1"/>
</dbReference>
<feature type="binding site" evidence="2">
    <location>
        <position position="103"/>
    </location>
    <ligand>
        <name>Zn(2+)</name>
        <dbReference type="ChEBI" id="CHEBI:29105"/>
        <label>2</label>
    </ligand>
</feature>
<dbReference type="PANTHER" id="PTHR30304">
    <property type="entry name" value="D-TAGATOSE-1,6-BISPHOSPHATE ALDOLASE"/>
    <property type="match status" value="1"/>
</dbReference>
<feature type="binding site" evidence="2">
    <location>
        <position position="82"/>
    </location>
    <ligand>
        <name>Zn(2+)</name>
        <dbReference type="ChEBI" id="CHEBI:29105"/>
        <label>1</label>
        <note>catalytic</note>
    </ligand>
</feature>
<keyword evidence="4" id="KW-1185">Reference proteome</keyword>
<protein>
    <submittedName>
        <fullName evidence="3">Ketose-bisphosphate aldolase class-ii</fullName>
    </submittedName>
</protein>
<dbReference type="GO" id="GO:0005975">
    <property type="term" value="P:carbohydrate metabolic process"/>
    <property type="evidence" value="ECO:0007669"/>
    <property type="project" value="InterPro"/>
</dbReference>
<comment type="cofactor">
    <cofactor evidence="2">
        <name>Zn(2+)</name>
        <dbReference type="ChEBI" id="CHEBI:29105"/>
    </cofactor>
    <text evidence="2">Binds 2 Zn(2+) ions per subunit. One is catalytic and the other provides a structural contribution.</text>
</comment>
<evidence type="ECO:0000256" key="2">
    <source>
        <dbReference type="PIRSR" id="PIRSR001359-3"/>
    </source>
</evidence>
<dbReference type="OrthoDB" id="9803995at2"/>
<dbReference type="RefSeq" id="WP_073327920.1">
    <property type="nucleotide sequence ID" value="NZ_FQTT01000002.1"/>
</dbReference>
<dbReference type="EMBL" id="FQTT01000002">
    <property type="protein sequence ID" value="SHE24473.1"/>
    <property type="molecule type" value="Genomic_DNA"/>
</dbReference>
<dbReference type="CDD" id="cd00947">
    <property type="entry name" value="TBP_aldolase_IIB"/>
    <property type="match status" value="1"/>
</dbReference>
<evidence type="ECO:0000313" key="3">
    <source>
        <dbReference type="EMBL" id="SHE24473.1"/>
    </source>
</evidence>
<dbReference type="PIRSF" id="PIRSF001359">
    <property type="entry name" value="F_bP_aldolase_II"/>
    <property type="match status" value="1"/>
</dbReference>
<dbReference type="GO" id="GO:0005829">
    <property type="term" value="C:cytosol"/>
    <property type="evidence" value="ECO:0007669"/>
    <property type="project" value="TreeGrafter"/>
</dbReference>
<name>A0A1M4RWX5_9ACTO</name>
<dbReference type="SUPFAM" id="SSF51569">
    <property type="entry name" value="Aldolase"/>
    <property type="match status" value="1"/>
</dbReference>
<dbReference type="Gene3D" id="3.20.20.70">
    <property type="entry name" value="Aldolase class I"/>
    <property type="match status" value="1"/>
</dbReference>
<dbReference type="InterPro" id="IPR050246">
    <property type="entry name" value="Class_II_FBP_aldolase"/>
</dbReference>
<dbReference type="InterPro" id="IPR000771">
    <property type="entry name" value="FBA_II"/>
</dbReference>
<dbReference type="GO" id="GO:0008270">
    <property type="term" value="F:zinc ion binding"/>
    <property type="evidence" value="ECO:0007669"/>
    <property type="project" value="InterPro"/>
</dbReference>
<keyword evidence="2" id="KW-0479">Metal-binding</keyword>
<dbReference type="Proteomes" id="UP000184291">
    <property type="component" value="Unassembled WGS sequence"/>
</dbReference>
<dbReference type="InterPro" id="IPR013785">
    <property type="entry name" value="Aldolase_TIM"/>
</dbReference>
<feature type="binding site" evidence="2">
    <location>
        <position position="178"/>
    </location>
    <ligand>
        <name>Zn(2+)</name>
        <dbReference type="ChEBI" id="CHEBI:29105"/>
        <label>1</label>
        <note>catalytic</note>
    </ligand>
</feature>
<dbReference type="STRING" id="1892869.ACGLYG10_0677"/>
<organism evidence="3 4">
    <name type="scientific">Actinomyces glycerinitolerans</name>
    <dbReference type="NCBI Taxonomy" id="1892869"/>
    <lineage>
        <taxon>Bacteria</taxon>
        <taxon>Bacillati</taxon>
        <taxon>Actinomycetota</taxon>
        <taxon>Actinomycetes</taxon>
        <taxon>Actinomycetales</taxon>
        <taxon>Actinomycetaceae</taxon>
        <taxon>Actinomyces</taxon>
    </lineage>
</organism>
<dbReference type="Pfam" id="PF01116">
    <property type="entry name" value="F_bP_aldolase"/>
    <property type="match status" value="1"/>
</dbReference>
<sequence>MLADLAWWLRHAQANGYAIPHFNTWNAEMLMGVMDAAEETRSPVIISFGTSFTGNVVFEEFAWLMRNMAEHANVPTIVHWDHGRSFDIVHNAYVHGNNAIMRDASKLPFEENVAETKRVVDYFHPRGVPVEAELGHVGDYGDYEEVLAHYQYTDPAQAAEFVERTGCDALAVAIGNIHGPYSSPPRIAHDVLEAVREAVDIPLVLHGASGIPDDDVRRAIANGVAKVNIHSELGEAAMAAIVKDTSTNYVNTQLRVRAALKQRALEKIELLGSAGHADAMPVVAGDLNRVTDGRAPTPEGLKAQ</sequence>
<evidence type="ECO:0000256" key="1">
    <source>
        <dbReference type="PIRSR" id="PIRSR001359-1"/>
    </source>
</evidence>
<dbReference type="AlphaFoldDB" id="A0A1M4RWX5"/>
<evidence type="ECO:0000313" key="4">
    <source>
        <dbReference type="Proteomes" id="UP000184291"/>
    </source>
</evidence>
<reference evidence="4" key="1">
    <citation type="submission" date="2016-09" db="EMBL/GenBank/DDBJ databases">
        <authorList>
            <person name="Strepis N."/>
        </authorList>
    </citation>
    <scope>NUCLEOTIDE SEQUENCE [LARGE SCALE GENOMIC DNA]</scope>
</reference>
<accession>A0A1M4RWX5</accession>